<evidence type="ECO:0000256" key="6">
    <source>
        <dbReference type="ARBA" id="ARBA00023180"/>
    </source>
</evidence>
<evidence type="ECO:0000313" key="12">
    <source>
        <dbReference type="EMBL" id="RYR76641.1"/>
    </source>
</evidence>
<reference evidence="12 13" key="1">
    <citation type="submission" date="2019-01" db="EMBL/GenBank/DDBJ databases">
        <title>Sequencing of cultivated peanut Arachis hypogaea provides insights into genome evolution and oil improvement.</title>
        <authorList>
            <person name="Chen X."/>
        </authorList>
    </citation>
    <scope>NUCLEOTIDE SEQUENCE [LARGE SCALE GENOMIC DNA]</scope>
    <source>
        <strain evidence="13">cv. Fuhuasheng</strain>
        <tissue evidence="12">Leaves</tissue>
    </source>
</reference>
<dbReference type="Gramene" id="arahy.Tifrunner.gnm2.ann2.Ah01g334500.1">
    <property type="protein sequence ID" value="arahy.Tifrunner.gnm2.ann2.Ah01g334500.1-CDS"/>
    <property type="gene ID" value="arahy.Tifrunner.gnm2.ann2.Ah01g334500"/>
</dbReference>
<feature type="domain" description="Phytocyanin" evidence="11">
    <location>
        <begin position="23"/>
        <end position="128"/>
    </location>
</feature>
<proteinExistence type="inferred from homology"/>
<sequence length="176" mass="19085">MGQLRKNVAIIVAMIMIVVTKAEEHIVGGESIGWTSYPPGGASFYSNWASNHTFIVNDTLVFKFESGSHSVAELTKNNYEKCDKNEKIEFYVIGPARVTLNRAGRFYFSCTFSGHCSSGQKLSVEVVTGNFSSAPRKAPSSSTPPSLPPSGSSASVASTTFSIFITTITFKTLFQF</sequence>
<dbReference type="PROSITE" id="PS51485">
    <property type="entry name" value="PHYTOCYANIN"/>
    <property type="match status" value="1"/>
</dbReference>
<dbReference type="EMBL" id="SDMP01000001">
    <property type="protein sequence ID" value="RYR76641.1"/>
    <property type="molecule type" value="Genomic_DNA"/>
</dbReference>
<keyword evidence="2" id="KW-0536">Nodulation</keyword>
<dbReference type="InterPro" id="IPR003245">
    <property type="entry name" value="Phytocyanin_dom"/>
</dbReference>
<dbReference type="AlphaFoldDB" id="A0A445EMM6"/>
<evidence type="ECO:0000256" key="1">
    <source>
        <dbReference type="ARBA" id="ARBA00004308"/>
    </source>
</evidence>
<dbReference type="GO" id="GO:0012505">
    <property type="term" value="C:endomembrane system"/>
    <property type="evidence" value="ECO:0007669"/>
    <property type="project" value="UniProtKB-SubCell"/>
</dbReference>
<evidence type="ECO:0000313" key="13">
    <source>
        <dbReference type="Proteomes" id="UP000289738"/>
    </source>
</evidence>
<dbReference type="Gene3D" id="2.60.40.420">
    <property type="entry name" value="Cupredoxins - blue copper proteins"/>
    <property type="match status" value="1"/>
</dbReference>
<dbReference type="OrthoDB" id="5421909at2759"/>
<dbReference type="SUPFAM" id="SSF49503">
    <property type="entry name" value="Cupredoxins"/>
    <property type="match status" value="1"/>
</dbReference>
<evidence type="ECO:0000256" key="5">
    <source>
        <dbReference type="ARBA" id="ARBA00023157"/>
    </source>
</evidence>
<dbReference type="GO" id="GO:0005886">
    <property type="term" value="C:plasma membrane"/>
    <property type="evidence" value="ECO:0007669"/>
    <property type="project" value="TreeGrafter"/>
</dbReference>
<feature type="chain" id="PRO_5019324131" description="Phytocyanin domain-containing protein" evidence="10">
    <location>
        <begin position="23"/>
        <end position="176"/>
    </location>
</feature>
<dbReference type="FunFam" id="2.60.40.420:FF:000034">
    <property type="entry name" value="Cupredoxin superfamily protein"/>
    <property type="match status" value="1"/>
</dbReference>
<evidence type="ECO:0000259" key="11">
    <source>
        <dbReference type="PROSITE" id="PS51485"/>
    </source>
</evidence>
<evidence type="ECO:0000256" key="2">
    <source>
        <dbReference type="ARBA" id="ARBA00022458"/>
    </source>
</evidence>
<comment type="function">
    <text evidence="8">May act as a carbohydrate transporter.</text>
</comment>
<dbReference type="GO" id="GO:0009055">
    <property type="term" value="F:electron transfer activity"/>
    <property type="evidence" value="ECO:0007669"/>
    <property type="project" value="InterPro"/>
</dbReference>
<accession>A0A445EMM6</accession>
<protein>
    <recommendedName>
        <fullName evidence="11">Phytocyanin domain-containing protein</fullName>
    </recommendedName>
</protein>
<keyword evidence="3 10" id="KW-0732">Signal</keyword>
<evidence type="ECO:0000256" key="4">
    <source>
        <dbReference type="ARBA" id="ARBA00023136"/>
    </source>
</evidence>
<dbReference type="STRING" id="3818.A0A445EMM6"/>
<keyword evidence="4" id="KW-0472">Membrane</keyword>
<keyword evidence="6" id="KW-0325">Glycoprotein</keyword>
<gene>
    <name evidence="12" type="ORF">Ahy_A01g001229</name>
</gene>
<comment type="caution">
    <text evidence="12">The sequence shown here is derived from an EMBL/GenBank/DDBJ whole genome shotgun (WGS) entry which is preliminary data.</text>
</comment>
<dbReference type="InterPro" id="IPR008972">
    <property type="entry name" value="Cupredoxin"/>
</dbReference>
<name>A0A445EMM6_ARAHY</name>
<comment type="subcellular location">
    <subcellularLocation>
        <location evidence="1">Endomembrane system</location>
    </subcellularLocation>
</comment>
<evidence type="ECO:0000256" key="7">
    <source>
        <dbReference type="ARBA" id="ARBA00035011"/>
    </source>
</evidence>
<evidence type="ECO:0000256" key="3">
    <source>
        <dbReference type="ARBA" id="ARBA00022729"/>
    </source>
</evidence>
<organism evidence="12 13">
    <name type="scientific">Arachis hypogaea</name>
    <name type="common">Peanut</name>
    <dbReference type="NCBI Taxonomy" id="3818"/>
    <lineage>
        <taxon>Eukaryota</taxon>
        <taxon>Viridiplantae</taxon>
        <taxon>Streptophyta</taxon>
        <taxon>Embryophyta</taxon>
        <taxon>Tracheophyta</taxon>
        <taxon>Spermatophyta</taxon>
        <taxon>Magnoliopsida</taxon>
        <taxon>eudicotyledons</taxon>
        <taxon>Gunneridae</taxon>
        <taxon>Pentapetalae</taxon>
        <taxon>rosids</taxon>
        <taxon>fabids</taxon>
        <taxon>Fabales</taxon>
        <taxon>Fabaceae</taxon>
        <taxon>Papilionoideae</taxon>
        <taxon>50 kb inversion clade</taxon>
        <taxon>dalbergioids sensu lato</taxon>
        <taxon>Dalbergieae</taxon>
        <taxon>Pterocarpus clade</taxon>
        <taxon>Arachis</taxon>
    </lineage>
</organism>
<dbReference type="GO" id="GO:0009877">
    <property type="term" value="P:nodulation"/>
    <property type="evidence" value="ECO:0007669"/>
    <property type="project" value="UniProtKB-KW"/>
</dbReference>
<dbReference type="Proteomes" id="UP000289738">
    <property type="component" value="Chromosome A01"/>
</dbReference>
<evidence type="ECO:0000256" key="8">
    <source>
        <dbReference type="ARBA" id="ARBA00037626"/>
    </source>
</evidence>
<comment type="similarity">
    <text evidence="7">Belongs to the early nodulin-like (ENODL) family.</text>
</comment>
<feature type="signal peptide" evidence="10">
    <location>
        <begin position="1"/>
        <end position="22"/>
    </location>
</feature>
<evidence type="ECO:0000256" key="9">
    <source>
        <dbReference type="SAM" id="MobiDB-lite"/>
    </source>
</evidence>
<dbReference type="InterPro" id="IPR039391">
    <property type="entry name" value="Phytocyanin-like"/>
</dbReference>
<feature type="region of interest" description="Disordered" evidence="9">
    <location>
        <begin position="135"/>
        <end position="155"/>
    </location>
</feature>
<keyword evidence="13" id="KW-1185">Reference proteome</keyword>
<dbReference type="PANTHER" id="PTHR33021">
    <property type="entry name" value="BLUE COPPER PROTEIN"/>
    <property type="match status" value="1"/>
</dbReference>
<dbReference type="Pfam" id="PF02298">
    <property type="entry name" value="Cu_bind_like"/>
    <property type="match status" value="1"/>
</dbReference>
<evidence type="ECO:0000256" key="10">
    <source>
        <dbReference type="SAM" id="SignalP"/>
    </source>
</evidence>
<feature type="compositionally biased region" description="Low complexity" evidence="9">
    <location>
        <begin position="138"/>
        <end position="155"/>
    </location>
</feature>
<dbReference type="PANTHER" id="PTHR33021:SF546">
    <property type="entry name" value="PLASTOCYANIN-LIKE DOMAIN PROTEIN"/>
    <property type="match status" value="1"/>
</dbReference>
<keyword evidence="5" id="KW-1015">Disulfide bond</keyword>
<dbReference type="SMR" id="A0A445EMM6"/>